<feature type="compositionally biased region" description="Polar residues" evidence="5">
    <location>
        <begin position="87"/>
        <end position="100"/>
    </location>
</feature>
<dbReference type="AlphaFoldDB" id="A0A0C3G3Q4"/>
<feature type="compositionally biased region" description="Basic and acidic residues" evidence="5">
    <location>
        <begin position="446"/>
        <end position="455"/>
    </location>
</feature>
<evidence type="ECO:0000313" key="8">
    <source>
        <dbReference type="Proteomes" id="UP000054166"/>
    </source>
</evidence>
<comment type="subcellular location">
    <subcellularLocation>
        <location evidence="1">Membrane</location>
        <topology evidence="1">Multi-pass membrane protein</topology>
    </subcellularLocation>
</comment>
<dbReference type="InParanoid" id="A0A0C3G3Q4"/>
<dbReference type="CDD" id="cd22212">
    <property type="entry name" value="NDFIP-like"/>
    <property type="match status" value="1"/>
</dbReference>
<organism evidence="7 8">
    <name type="scientific">Piloderma croceum (strain F 1598)</name>
    <dbReference type="NCBI Taxonomy" id="765440"/>
    <lineage>
        <taxon>Eukaryota</taxon>
        <taxon>Fungi</taxon>
        <taxon>Dikarya</taxon>
        <taxon>Basidiomycota</taxon>
        <taxon>Agaricomycotina</taxon>
        <taxon>Agaricomycetes</taxon>
        <taxon>Agaricomycetidae</taxon>
        <taxon>Atheliales</taxon>
        <taxon>Atheliaceae</taxon>
        <taxon>Piloderma</taxon>
    </lineage>
</organism>
<dbReference type="GO" id="GO:0030001">
    <property type="term" value="P:metal ion transport"/>
    <property type="evidence" value="ECO:0007669"/>
    <property type="project" value="InterPro"/>
</dbReference>
<feature type="transmembrane region" description="Helical" evidence="6">
    <location>
        <begin position="223"/>
        <end position="244"/>
    </location>
</feature>
<dbReference type="STRING" id="765440.A0A0C3G3Q4"/>
<reference evidence="7 8" key="1">
    <citation type="submission" date="2014-04" db="EMBL/GenBank/DDBJ databases">
        <authorList>
            <consortium name="DOE Joint Genome Institute"/>
            <person name="Kuo A."/>
            <person name="Tarkka M."/>
            <person name="Buscot F."/>
            <person name="Kohler A."/>
            <person name="Nagy L.G."/>
            <person name="Floudas D."/>
            <person name="Copeland A."/>
            <person name="Barry K.W."/>
            <person name="Cichocki N."/>
            <person name="Veneault-Fourrey C."/>
            <person name="LaButti K."/>
            <person name="Lindquist E.A."/>
            <person name="Lipzen A."/>
            <person name="Lundell T."/>
            <person name="Morin E."/>
            <person name="Murat C."/>
            <person name="Sun H."/>
            <person name="Tunlid A."/>
            <person name="Henrissat B."/>
            <person name="Grigoriev I.V."/>
            <person name="Hibbett D.S."/>
            <person name="Martin F."/>
            <person name="Nordberg H.P."/>
            <person name="Cantor M.N."/>
            <person name="Hua S.X."/>
        </authorList>
    </citation>
    <scope>NUCLEOTIDE SEQUENCE [LARGE SCALE GENOMIC DNA]</scope>
    <source>
        <strain evidence="7 8">F 1598</strain>
    </source>
</reference>
<accession>A0A0C3G3Q4</accession>
<evidence type="ECO:0008006" key="9">
    <source>
        <dbReference type="Google" id="ProtNLM"/>
    </source>
</evidence>
<evidence type="ECO:0000256" key="6">
    <source>
        <dbReference type="SAM" id="Phobius"/>
    </source>
</evidence>
<evidence type="ECO:0000256" key="4">
    <source>
        <dbReference type="ARBA" id="ARBA00023136"/>
    </source>
</evidence>
<reference evidence="8" key="2">
    <citation type="submission" date="2015-01" db="EMBL/GenBank/DDBJ databases">
        <title>Evolutionary Origins and Diversification of the Mycorrhizal Mutualists.</title>
        <authorList>
            <consortium name="DOE Joint Genome Institute"/>
            <consortium name="Mycorrhizal Genomics Consortium"/>
            <person name="Kohler A."/>
            <person name="Kuo A."/>
            <person name="Nagy L.G."/>
            <person name="Floudas D."/>
            <person name="Copeland A."/>
            <person name="Barry K.W."/>
            <person name="Cichocki N."/>
            <person name="Veneault-Fourrey C."/>
            <person name="LaButti K."/>
            <person name="Lindquist E.A."/>
            <person name="Lipzen A."/>
            <person name="Lundell T."/>
            <person name="Morin E."/>
            <person name="Murat C."/>
            <person name="Riley R."/>
            <person name="Ohm R."/>
            <person name="Sun H."/>
            <person name="Tunlid A."/>
            <person name="Henrissat B."/>
            <person name="Grigoriev I.V."/>
            <person name="Hibbett D.S."/>
            <person name="Martin F."/>
        </authorList>
    </citation>
    <scope>NUCLEOTIDE SEQUENCE [LARGE SCALE GENOMIC DNA]</scope>
    <source>
        <strain evidence="8">F 1598</strain>
    </source>
</reference>
<evidence type="ECO:0000256" key="2">
    <source>
        <dbReference type="ARBA" id="ARBA00022692"/>
    </source>
</evidence>
<protein>
    <recommendedName>
        <fullName evidence="9">Metal homeostatis protein bsd2</fullName>
    </recommendedName>
</protein>
<evidence type="ECO:0000313" key="7">
    <source>
        <dbReference type="EMBL" id="KIM90930.1"/>
    </source>
</evidence>
<evidence type="ECO:0000256" key="5">
    <source>
        <dbReference type="SAM" id="MobiDB-lite"/>
    </source>
</evidence>
<dbReference type="GO" id="GO:0005794">
    <property type="term" value="C:Golgi apparatus"/>
    <property type="evidence" value="ECO:0007669"/>
    <property type="project" value="TreeGrafter"/>
</dbReference>
<dbReference type="Pfam" id="PF10176">
    <property type="entry name" value="NEDD4_Bsd2"/>
    <property type="match status" value="1"/>
</dbReference>
<dbReference type="GO" id="GO:0048471">
    <property type="term" value="C:perinuclear region of cytoplasm"/>
    <property type="evidence" value="ECO:0007669"/>
    <property type="project" value="TreeGrafter"/>
</dbReference>
<feature type="region of interest" description="Disordered" evidence="5">
    <location>
        <begin position="1"/>
        <end position="100"/>
    </location>
</feature>
<feature type="transmembrane region" description="Helical" evidence="6">
    <location>
        <begin position="335"/>
        <end position="356"/>
    </location>
</feature>
<dbReference type="FunCoup" id="A0A0C3G3Q4">
    <property type="interactions" value="117"/>
</dbReference>
<sequence>MSNRYAPLPNNPASQQDINDELEAAFDDSDDEETASESHPLNPVSTSHPQIPSAVSHVPGTYDFNADYDYPPPGSPPRPSALALPNNHGNSNGITSFSVDSTAQTRRKGWFGRTAAAILPTHYVQRFGLGQRAPSGAVGGGGNMDGVFANVTAKPTRPVRIQDGDETYVVPEDSRAEAPPSYASAQADSVPPYWETTVHAPFSPDSLGEVVIDSLPTGSLFSFFWNMLVSISFQFVGFLLTYLLHTTHAGRLGARAGLGVTLIQYGFTLRAKTEGPKDGIASGNDWPGWIAGDPTPSEDDFFKGSSQNATSPTSDADPGGSVTYMGAVGITTSEWLSFFLMTIGWFILLTSLLSFWRVKRWERGILSPQHPAVPRTAEESARDRAAIANLEDVFGFRVLSRSDLRPGLGFGSRNSEREYIVHETDAAGRMDDSEREPMMPIEGESDEAREIRANDRRMTEALRASGFL</sequence>
<evidence type="ECO:0000256" key="3">
    <source>
        <dbReference type="ARBA" id="ARBA00022989"/>
    </source>
</evidence>
<dbReference type="GO" id="GO:0031398">
    <property type="term" value="P:positive regulation of protein ubiquitination"/>
    <property type="evidence" value="ECO:0007669"/>
    <property type="project" value="TreeGrafter"/>
</dbReference>
<keyword evidence="2 6" id="KW-0812">Transmembrane</keyword>
<feature type="compositionally biased region" description="Pro residues" evidence="5">
    <location>
        <begin position="70"/>
        <end position="79"/>
    </location>
</feature>
<proteinExistence type="predicted"/>
<evidence type="ECO:0000256" key="1">
    <source>
        <dbReference type="ARBA" id="ARBA00004141"/>
    </source>
</evidence>
<dbReference type="PANTHER" id="PTHR13396:SF5">
    <property type="entry name" value="NEDD4 FAMILY INTERACTING PROTEIN"/>
    <property type="match status" value="1"/>
</dbReference>
<dbReference type="GO" id="GO:0016020">
    <property type="term" value="C:membrane"/>
    <property type="evidence" value="ECO:0007669"/>
    <property type="project" value="UniProtKB-SubCell"/>
</dbReference>
<dbReference type="GO" id="GO:0005783">
    <property type="term" value="C:endoplasmic reticulum"/>
    <property type="evidence" value="ECO:0007669"/>
    <property type="project" value="TreeGrafter"/>
</dbReference>
<feature type="region of interest" description="Disordered" evidence="5">
    <location>
        <begin position="429"/>
        <end position="455"/>
    </location>
</feature>
<dbReference type="EMBL" id="KN832972">
    <property type="protein sequence ID" value="KIM90930.1"/>
    <property type="molecule type" value="Genomic_DNA"/>
</dbReference>
<dbReference type="InterPro" id="IPR019325">
    <property type="entry name" value="NEDD4/Bsd2"/>
</dbReference>
<dbReference type="PANTHER" id="PTHR13396">
    <property type="entry name" value="NEDD4 FAMILY INTERACTING PROTEIN 1/2"/>
    <property type="match status" value="1"/>
</dbReference>
<dbReference type="OrthoDB" id="10003116at2759"/>
<keyword evidence="3 6" id="KW-1133">Transmembrane helix</keyword>
<dbReference type="HOGENOM" id="CLU_016313_1_0_1"/>
<name>A0A0C3G3Q4_PILCF</name>
<dbReference type="GO" id="GO:0007034">
    <property type="term" value="P:vacuolar transport"/>
    <property type="evidence" value="ECO:0007669"/>
    <property type="project" value="InterPro"/>
</dbReference>
<dbReference type="GO" id="GO:0006511">
    <property type="term" value="P:ubiquitin-dependent protein catabolic process"/>
    <property type="evidence" value="ECO:0007669"/>
    <property type="project" value="TreeGrafter"/>
</dbReference>
<keyword evidence="4 6" id="KW-0472">Membrane</keyword>
<feature type="compositionally biased region" description="Acidic residues" evidence="5">
    <location>
        <begin position="18"/>
        <end position="35"/>
    </location>
</feature>
<gene>
    <name evidence="7" type="ORF">PILCRDRAFT_811425</name>
</gene>
<keyword evidence="8" id="KW-1185">Reference proteome</keyword>
<dbReference type="Proteomes" id="UP000054166">
    <property type="component" value="Unassembled WGS sequence"/>
</dbReference>